<keyword evidence="1" id="KW-0812">Transmembrane</keyword>
<gene>
    <name evidence="2" type="ORF">WJX81_003683</name>
</gene>
<dbReference type="PANTHER" id="PTHR36401:SF1">
    <property type="entry name" value="NADH DEHYDROGENASE [UBIQUINONE] 1 BETA SUBCOMPLEX SUBUNIT 8, MITOCHONDRIAL"/>
    <property type="match status" value="1"/>
</dbReference>
<dbReference type="AlphaFoldDB" id="A0AAW1RI59"/>
<keyword evidence="3" id="KW-1185">Reference proteome</keyword>
<reference evidence="2 3" key="1">
    <citation type="journal article" date="2024" name="Nat. Commun.">
        <title>Phylogenomics reveals the evolutionary origins of lichenization in chlorophyte algae.</title>
        <authorList>
            <person name="Puginier C."/>
            <person name="Libourel C."/>
            <person name="Otte J."/>
            <person name="Skaloud P."/>
            <person name="Haon M."/>
            <person name="Grisel S."/>
            <person name="Petersen M."/>
            <person name="Berrin J.G."/>
            <person name="Delaux P.M."/>
            <person name="Dal Grande F."/>
            <person name="Keller J."/>
        </authorList>
    </citation>
    <scope>NUCLEOTIDE SEQUENCE [LARGE SCALE GENOMIC DNA]</scope>
    <source>
        <strain evidence="2 3">SAG 245.80</strain>
    </source>
</reference>
<evidence type="ECO:0000256" key="1">
    <source>
        <dbReference type="SAM" id="Phobius"/>
    </source>
</evidence>
<sequence>MAVRLSKATFLAQRILRPRDALPVRGGAFNPVPLGKPVSEPLPEQDELLWDDGSATPEYCLDQFPLVSKWQALGFMSAGLGFFAFLIGVVRLSNPAEKAPFVRKELPPQVEQILHTAISKT</sequence>
<dbReference type="InterPro" id="IPR038863">
    <property type="entry name" value="Put_Complex_I_su8"/>
</dbReference>
<keyword evidence="1" id="KW-0472">Membrane</keyword>
<evidence type="ECO:0000313" key="2">
    <source>
        <dbReference type="EMBL" id="KAK9833422.1"/>
    </source>
</evidence>
<dbReference type="Proteomes" id="UP001445335">
    <property type="component" value="Unassembled WGS sequence"/>
</dbReference>
<name>A0AAW1RI59_9CHLO</name>
<dbReference type="PANTHER" id="PTHR36401">
    <property type="entry name" value="NADH DEHYDROGENASE [UBIQUINONE] 1 BETA SUBCOMPLEX SUBUNIT 8, MITOCHONDRIAL"/>
    <property type="match status" value="1"/>
</dbReference>
<organism evidence="2 3">
    <name type="scientific">Elliptochloris bilobata</name>
    <dbReference type="NCBI Taxonomy" id="381761"/>
    <lineage>
        <taxon>Eukaryota</taxon>
        <taxon>Viridiplantae</taxon>
        <taxon>Chlorophyta</taxon>
        <taxon>core chlorophytes</taxon>
        <taxon>Trebouxiophyceae</taxon>
        <taxon>Trebouxiophyceae incertae sedis</taxon>
        <taxon>Elliptochloris clade</taxon>
        <taxon>Elliptochloris</taxon>
    </lineage>
</organism>
<evidence type="ECO:0000313" key="3">
    <source>
        <dbReference type="Proteomes" id="UP001445335"/>
    </source>
</evidence>
<protein>
    <submittedName>
        <fullName evidence="2">Uncharacterized protein</fullName>
    </submittedName>
</protein>
<accession>A0AAW1RI59</accession>
<feature type="transmembrane region" description="Helical" evidence="1">
    <location>
        <begin position="72"/>
        <end position="93"/>
    </location>
</feature>
<dbReference type="EMBL" id="JALJOU010000036">
    <property type="protein sequence ID" value="KAK9833422.1"/>
    <property type="molecule type" value="Genomic_DNA"/>
</dbReference>
<proteinExistence type="predicted"/>
<keyword evidence="1" id="KW-1133">Transmembrane helix</keyword>
<comment type="caution">
    <text evidence="2">The sequence shown here is derived from an EMBL/GenBank/DDBJ whole genome shotgun (WGS) entry which is preliminary data.</text>
</comment>